<dbReference type="EMBL" id="JAZAVJ010000170">
    <property type="protein sequence ID" value="KAK7408882.1"/>
    <property type="molecule type" value="Genomic_DNA"/>
</dbReference>
<feature type="compositionally biased region" description="Polar residues" evidence="10">
    <location>
        <begin position="47"/>
        <end position="105"/>
    </location>
</feature>
<feature type="compositionally biased region" description="Basic and acidic residues" evidence="10">
    <location>
        <begin position="370"/>
        <end position="379"/>
    </location>
</feature>
<evidence type="ECO:0000313" key="11">
    <source>
        <dbReference type="EMBL" id="KAK7408882.1"/>
    </source>
</evidence>
<keyword evidence="6" id="KW-0802">TPR repeat</keyword>
<evidence type="ECO:0000256" key="2">
    <source>
        <dbReference type="ARBA" id="ARBA00009622"/>
    </source>
</evidence>
<dbReference type="PANTHER" id="PTHR45783:SF3">
    <property type="entry name" value="KINESIN LIGHT CHAIN"/>
    <property type="match status" value="1"/>
</dbReference>
<reference evidence="11 12" key="1">
    <citation type="journal article" date="2025" name="Microbiol. Resour. Announc.">
        <title>Draft genome sequences for Neonectria magnoliae and Neonectria punicea, canker pathogens of Liriodendron tulipifera and Acer saccharum in West Virginia.</title>
        <authorList>
            <person name="Petronek H.M."/>
            <person name="Kasson M.T."/>
            <person name="Metheny A.M."/>
            <person name="Stauder C.M."/>
            <person name="Lovett B."/>
            <person name="Lynch S.C."/>
            <person name="Garnas J.R."/>
            <person name="Kasson L.R."/>
            <person name="Stajich J.E."/>
        </authorList>
    </citation>
    <scope>NUCLEOTIDE SEQUENCE [LARGE SCALE GENOMIC DNA]</scope>
    <source>
        <strain evidence="11 12">NRRL 64653</strain>
    </source>
</reference>
<dbReference type="Proteomes" id="UP001498476">
    <property type="component" value="Unassembled WGS sequence"/>
</dbReference>
<dbReference type="Pfam" id="PF13374">
    <property type="entry name" value="TPR_10"/>
    <property type="match status" value="1"/>
</dbReference>
<evidence type="ECO:0008006" key="13">
    <source>
        <dbReference type="Google" id="ProtNLM"/>
    </source>
</evidence>
<proteinExistence type="inferred from homology"/>
<dbReference type="InterPro" id="IPR002151">
    <property type="entry name" value="Kinesin_light"/>
</dbReference>
<keyword evidence="9" id="KW-0206">Cytoskeleton</keyword>
<gene>
    <name evidence="11" type="ORF">QQX98_008943</name>
</gene>
<evidence type="ECO:0000256" key="8">
    <source>
        <dbReference type="ARBA" id="ARBA00023175"/>
    </source>
</evidence>
<feature type="region of interest" description="Disordered" evidence="10">
    <location>
        <begin position="1"/>
        <end position="121"/>
    </location>
</feature>
<feature type="compositionally biased region" description="Acidic residues" evidence="10">
    <location>
        <begin position="327"/>
        <end position="357"/>
    </location>
</feature>
<feature type="region of interest" description="Disordered" evidence="10">
    <location>
        <begin position="600"/>
        <end position="630"/>
    </location>
</feature>
<keyword evidence="3" id="KW-0963">Cytoplasm</keyword>
<keyword evidence="5" id="KW-0677">Repeat</keyword>
<sequence>MASMVETQWQDARRLSALPISDASPADATTHTQEQEEEPSVEPMAPDSSQANTNPPAYPTTSLSPEDATQVTQPSDVTTGSSTESDSLNTRGQTTEVGPKPTSSFVPEHYAYSEPVPDSKRKKRVYPRAPVFSPDWTVSEYAERFRFVKDELQKTVNEDVELRDQIKTPITYWLCMVGITPADAVPSIVIIWDDAKRMKALQALFNSRAQYKLRCGGKGSLTNWFSKNPARHIPPLKLVYFLHKRGSIIRMALFQLQTQAFFDNDTTYCGGLIKYQGSSATLGVSIQVDDVSAYLTVNHIFPPVSPGSNPPISKPHQHSIAPPPTVDSDDELGGSENLWQDDSDEYEYDIESGDDSEGQVHDTSSITVSEPRHPHKEDWEALSLPPNLDPALPYLDWSLTRPVSPSLDISYTNLFFLNGLDTGPSVLDTIRSKPRYHLALVKMVSGVRGILLGRILSGSSYIQSLPGQKDCEVFTVILDTPEGIRHLYPRYYLRVQTNTLKSIGLVHGECGSVVVDHETNEVYGHVVGSNPLGHVLLVPLEHVFSQVKISFRTSRVRLSPSSLEKTSGGDAKVSSISDLSTSVLIDDDGDPKRRLHIPHRKERGEAADQVQQSKPSSQQEAIDRKSQSNPTIAEVASAANLTSMTIIADKHHQEGRYGMAVQKYWEILDIQEKTLGNDHPSALTTMNKLGVALDLAGKYNEALRIHEKTHDLRSRVLGQEHPDTLDSLNNIALVLESQGQYGKAEKVLVPLHELQSRIPDVTHIARLTVMNNLAVVLESQGKYSRAQIMHEQTLKLRRSVLGEHDPDTLTSMNNLMLVFDSQGKCDKAEEMGRLTLSLRERVLGPEHPDTLTSMGNLANALASQEKYDEAEDLGRRTLALRVKILGREHPDTLTSMNNLAIVLESKHEFDEAEQMLRQTVALRRRHLGEKHPDTVISITNLDNVLESRSKQETVDKLKQIAARARDMFGGSVSSSGK</sequence>
<dbReference type="PANTHER" id="PTHR45783">
    <property type="entry name" value="KINESIN LIGHT CHAIN"/>
    <property type="match status" value="1"/>
</dbReference>
<feature type="region of interest" description="Disordered" evidence="10">
    <location>
        <begin position="306"/>
        <end position="379"/>
    </location>
</feature>
<evidence type="ECO:0000256" key="3">
    <source>
        <dbReference type="ARBA" id="ARBA00022490"/>
    </source>
</evidence>
<evidence type="ECO:0000256" key="10">
    <source>
        <dbReference type="SAM" id="MobiDB-lite"/>
    </source>
</evidence>
<dbReference type="SUPFAM" id="SSF48452">
    <property type="entry name" value="TPR-like"/>
    <property type="match status" value="1"/>
</dbReference>
<accession>A0ABR1GTS0</accession>
<comment type="caution">
    <text evidence="11">The sequence shown here is derived from an EMBL/GenBank/DDBJ whole genome shotgun (WGS) entry which is preliminary data.</text>
</comment>
<protein>
    <recommendedName>
        <fullName evidence="13">Kinesin light chain</fullName>
    </recommendedName>
</protein>
<evidence type="ECO:0000256" key="1">
    <source>
        <dbReference type="ARBA" id="ARBA00004245"/>
    </source>
</evidence>
<dbReference type="Gene3D" id="1.25.40.10">
    <property type="entry name" value="Tetratricopeptide repeat domain"/>
    <property type="match status" value="2"/>
</dbReference>
<organism evidence="11 12">
    <name type="scientific">Neonectria punicea</name>
    <dbReference type="NCBI Taxonomy" id="979145"/>
    <lineage>
        <taxon>Eukaryota</taxon>
        <taxon>Fungi</taxon>
        <taxon>Dikarya</taxon>
        <taxon>Ascomycota</taxon>
        <taxon>Pezizomycotina</taxon>
        <taxon>Sordariomycetes</taxon>
        <taxon>Hypocreomycetidae</taxon>
        <taxon>Hypocreales</taxon>
        <taxon>Nectriaceae</taxon>
        <taxon>Neonectria</taxon>
    </lineage>
</organism>
<feature type="compositionally biased region" description="Polar residues" evidence="10">
    <location>
        <begin position="609"/>
        <end position="620"/>
    </location>
</feature>
<keyword evidence="4" id="KW-0493">Microtubule</keyword>
<evidence type="ECO:0000256" key="5">
    <source>
        <dbReference type="ARBA" id="ARBA00022737"/>
    </source>
</evidence>
<name>A0ABR1GTS0_9HYPO</name>
<evidence type="ECO:0000313" key="12">
    <source>
        <dbReference type="Proteomes" id="UP001498476"/>
    </source>
</evidence>
<keyword evidence="7" id="KW-0175">Coiled coil</keyword>
<comment type="similarity">
    <text evidence="2">Belongs to the kinesin light chain family.</text>
</comment>
<dbReference type="Pfam" id="PF13424">
    <property type="entry name" value="TPR_12"/>
    <property type="match status" value="3"/>
</dbReference>
<keyword evidence="8" id="KW-0505">Motor protein</keyword>
<dbReference type="InterPro" id="IPR019734">
    <property type="entry name" value="TPR_rpt"/>
</dbReference>
<comment type="subcellular location">
    <subcellularLocation>
        <location evidence="1">Cytoplasm</location>
        <location evidence="1">Cytoskeleton</location>
    </subcellularLocation>
</comment>
<feature type="compositionally biased region" description="Polar residues" evidence="10">
    <location>
        <begin position="1"/>
        <end position="10"/>
    </location>
</feature>
<dbReference type="InterPro" id="IPR011990">
    <property type="entry name" value="TPR-like_helical_dom_sf"/>
</dbReference>
<evidence type="ECO:0000256" key="4">
    <source>
        <dbReference type="ARBA" id="ARBA00022701"/>
    </source>
</evidence>
<dbReference type="SMART" id="SM00028">
    <property type="entry name" value="TPR"/>
    <property type="match status" value="6"/>
</dbReference>
<evidence type="ECO:0000256" key="7">
    <source>
        <dbReference type="ARBA" id="ARBA00023054"/>
    </source>
</evidence>
<dbReference type="PRINTS" id="PR00381">
    <property type="entry name" value="KINESINLIGHT"/>
</dbReference>
<evidence type="ECO:0000256" key="6">
    <source>
        <dbReference type="ARBA" id="ARBA00022803"/>
    </source>
</evidence>
<evidence type="ECO:0000256" key="9">
    <source>
        <dbReference type="ARBA" id="ARBA00023212"/>
    </source>
</evidence>
<keyword evidence="12" id="KW-1185">Reference proteome</keyword>